<evidence type="ECO:0000259" key="1">
    <source>
        <dbReference type="Pfam" id="PF25942"/>
    </source>
</evidence>
<sequence>MVGLTGCTILDRDINHNLRVRNLTEEDQPVTIKITVDDEQVFNEQLTVEAGSSSEIISLNQPGDCEIVVDAPIGRYSENLTVPLQDPDQTSKTDIDIHEDKIEFISYALD</sequence>
<evidence type="ECO:0000313" key="3">
    <source>
        <dbReference type="Proteomes" id="UP001202674"/>
    </source>
</evidence>
<organism evidence="2 3">
    <name type="scientific">Natranaeroarchaeum aerophilus</name>
    <dbReference type="NCBI Taxonomy" id="2917711"/>
    <lineage>
        <taxon>Archaea</taxon>
        <taxon>Methanobacteriati</taxon>
        <taxon>Methanobacteriota</taxon>
        <taxon>Stenosarchaea group</taxon>
        <taxon>Halobacteria</taxon>
        <taxon>Halobacteriales</taxon>
        <taxon>Natronoarchaeaceae</taxon>
        <taxon>Natranaeroarchaeum</taxon>
    </lineage>
</organism>
<dbReference type="RefSeq" id="WP_250595093.1">
    <property type="nucleotide sequence ID" value="NZ_JAKRVY010000002.1"/>
</dbReference>
<dbReference type="AlphaFoldDB" id="A0AAE3K4W1"/>
<keyword evidence="3" id="KW-1185">Reference proteome</keyword>
<reference evidence="2 3" key="1">
    <citation type="journal article" date="2022" name="Syst. Appl. Microbiol.">
        <title>Natronocalculus amylovorans gen. nov., sp. nov., and Natranaeroarchaeum aerophilus sp. nov., dominant culturable amylolytic natronoarchaea from hypersaline soda lakes in southwestern Siberia.</title>
        <authorList>
            <person name="Sorokin D.Y."/>
            <person name="Elcheninov A.G."/>
            <person name="Khizhniak T.V."/>
            <person name="Koenen M."/>
            <person name="Bale N.J."/>
            <person name="Damste J.S.S."/>
            <person name="Kublanov I.V."/>
        </authorList>
    </citation>
    <scope>NUCLEOTIDE SEQUENCE [LARGE SCALE GENOMIC DNA]</scope>
    <source>
        <strain evidence="2 3">AArc-St1-1</strain>
    </source>
</reference>
<proteinExistence type="predicted"/>
<name>A0AAE3K4W1_9EURY</name>
<feature type="domain" description="Ig-like" evidence="1">
    <location>
        <begin position="28"/>
        <end position="76"/>
    </location>
</feature>
<dbReference type="Pfam" id="PF25942">
    <property type="entry name" value="Ig_halo"/>
    <property type="match status" value="1"/>
</dbReference>
<evidence type="ECO:0000313" key="2">
    <source>
        <dbReference type="EMBL" id="MCL9812950.1"/>
    </source>
</evidence>
<gene>
    <name evidence="2" type="ORF">AArcSt11_04700</name>
</gene>
<dbReference type="EMBL" id="JAKRVY010000002">
    <property type="protein sequence ID" value="MCL9812950.1"/>
    <property type="molecule type" value="Genomic_DNA"/>
</dbReference>
<dbReference type="Proteomes" id="UP001202674">
    <property type="component" value="Unassembled WGS sequence"/>
</dbReference>
<comment type="caution">
    <text evidence="2">The sequence shown here is derived from an EMBL/GenBank/DDBJ whole genome shotgun (WGS) entry which is preliminary data.</text>
</comment>
<dbReference type="InterPro" id="IPR058929">
    <property type="entry name" value="Ig_halo"/>
</dbReference>
<accession>A0AAE3K4W1</accession>
<protein>
    <recommendedName>
        <fullName evidence="1">Ig-like domain-containing protein</fullName>
    </recommendedName>
</protein>